<name>A0A3P6B953_BRACM</name>
<evidence type="ECO:0000256" key="1">
    <source>
        <dbReference type="ARBA" id="ARBA00022737"/>
    </source>
</evidence>
<protein>
    <recommendedName>
        <fullName evidence="3">DC1 domain-containing protein</fullName>
    </recommendedName>
</protein>
<evidence type="ECO:0000256" key="2">
    <source>
        <dbReference type="SAM" id="Coils"/>
    </source>
</evidence>
<feature type="coiled-coil region" evidence="2">
    <location>
        <begin position="188"/>
        <end position="218"/>
    </location>
</feature>
<organism evidence="5">
    <name type="scientific">Brassica campestris</name>
    <name type="common">Field mustard</name>
    <dbReference type="NCBI Taxonomy" id="3711"/>
    <lineage>
        <taxon>Eukaryota</taxon>
        <taxon>Viridiplantae</taxon>
        <taxon>Streptophyta</taxon>
        <taxon>Embryophyta</taxon>
        <taxon>Tracheophyta</taxon>
        <taxon>Spermatophyta</taxon>
        <taxon>Magnoliopsida</taxon>
        <taxon>eudicotyledons</taxon>
        <taxon>Gunneridae</taxon>
        <taxon>Pentapetalae</taxon>
        <taxon>rosids</taxon>
        <taxon>malvids</taxon>
        <taxon>Brassicales</taxon>
        <taxon>Brassicaceae</taxon>
        <taxon>Brassiceae</taxon>
        <taxon>Brassica</taxon>
    </lineage>
</organism>
<dbReference type="Proteomes" id="UP000694005">
    <property type="component" value="Chromosome A07"/>
</dbReference>
<dbReference type="AlphaFoldDB" id="A0A3P6B953"/>
<dbReference type="InterPro" id="IPR046349">
    <property type="entry name" value="C1-like_sf"/>
</dbReference>
<dbReference type="PANTHER" id="PTHR46288:SF60">
    <property type="entry name" value="DC1 DOMAIN-CONTAINING PROTEIN"/>
    <property type="match status" value="1"/>
</dbReference>
<gene>
    <name evidence="5" type="ORF">BRAA07T29734Z</name>
    <name evidence="4" type="ORF">BRAPAZ1V2_A07P22250.2</name>
</gene>
<feature type="domain" description="DC1" evidence="3">
    <location>
        <begin position="67"/>
        <end position="112"/>
    </location>
</feature>
<dbReference type="Pfam" id="PF03107">
    <property type="entry name" value="C1_2"/>
    <property type="match status" value="2"/>
</dbReference>
<dbReference type="PANTHER" id="PTHR46288">
    <property type="entry name" value="PHORBOL-ESTER/DAG-TYPE DOMAIN-CONTAINING PROTEIN"/>
    <property type="match status" value="1"/>
</dbReference>
<feature type="domain" description="DC1" evidence="3">
    <location>
        <begin position="123"/>
        <end position="173"/>
    </location>
</feature>
<keyword evidence="1" id="KW-0677">Repeat</keyword>
<sequence>MSSRQSVRHPSHNHPLRSHKCEAKDEIICSGCDLDLIGAAFKCTKSSDCDYFLHKSCFSLPRETNHKSHQPHCLTLLYSPKSMYTCQACGEYGSSFTYNCSICQYDVHVGCVSMPETVKREDHAHPLTLLYSSPYTEPGLVFTCDVCKETVPDNLWAYYCMECDYGTHLHSCAEEEEEAKKEEGEGSKSSANQELAAMLEAQREMENMQIEIHLAMQSALFAKKANKAALSYI</sequence>
<dbReference type="EMBL" id="LR031574">
    <property type="protein sequence ID" value="VDC98855.1"/>
    <property type="molecule type" value="Genomic_DNA"/>
</dbReference>
<evidence type="ECO:0000313" key="4">
    <source>
        <dbReference type="EMBL" id="CAG7902581.1"/>
    </source>
</evidence>
<accession>A0A3P6B953</accession>
<keyword evidence="2" id="KW-0175">Coiled coil</keyword>
<dbReference type="SUPFAM" id="SSF57889">
    <property type="entry name" value="Cysteine-rich domain"/>
    <property type="match status" value="1"/>
</dbReference>
<dbReference type="EMBL" id="LS974623">
    <property type="protein sequence ID" value="CAG7902581.1"/>
    <property type="molecule type" value="Genomic_DNA"/>
</dbReference>
<reference evidence="5" key="1">
    <citation type="submission" date="2018-11" db="EMBL/GenBank/DDBJ databases">
        <authorList>
            <consortium name="Genoscope - CEA"/>
            <person name="William W."/>
        </authorList>
    </citation>
    <scope>NUCLEOTIDE SEQUENCE</scope>
</reference>
<dbReference type="Gramene" id="A07p22250.2_BraZ1">
    <property type="protein sequence ID" value="A07p22250.2_BraZ1.CDS.1"/>
    <property type="gene ID" value="A07g22250.2_BraZ1"/>
</dbReference>
<dbReference type="InterPro" id="IPR004146">
    <property type="entry name" value="DC1"/>
</dbReference>
<proteinExistence type="predicted"/>
<evidence type="ECO:0000313" key="5">
    <source>
        <dbReference type="EMBL" id="VDC98855.1"/>
    </source>
</evidence>
<evidence type="ECO:0000259" key="3">
    <source>
        <dbReference type="Pfam" id="PF03107"/>
    </source>
</evidence>